<proteinExistence type="predicted"/>
<keyword evidence="1" id="KW-0378">Hydrolase</keyword>
<dbReference type="Gene3D" id="3.20.20.140">
    <property type="entry name" value="Metal-dependent hydrolases"/>
    <property type="match status" value="1"/>
</dbReference>
<dbReference type="SUPFAM" id="SSF89550">
    <property type="entry name" value="PHP domain-like"/>
    <property type="match status" value="1"/>
</dbReference>
<dbReference type="AlphaFoldDB" id="A0A1G2HJH7"/>
<evidence type="ECO:0000313" key="2">
    <source>
        <dbReference type="Proteomes" id="UP000178509"/>
    </source>
</evidence>
<dbReference type="InterPro" id="IPR016195">
    <property type="entry name" value="Pol/histidinol_Pase-like"/>
</dbReference>
<accession>A0A1G2HJH7</accession>
<comment type="caution">
    <text evidence="1">The sequence shown here is derived from an EMBL/GenBank/DDBJ whole genome shotgun (WGS) entry which is preliminary data.</text>
</comment>
<dbReference type="EMBL" id="MHOJ01000020">
    <property type="protein sequence ID" value="OGZ62371.1"/>
    <property type="molecule type" value="Genomic_DNA"/>
</dbReference>
<organism evidence="1 2">
    <name type="scientific">Candidatus Spechtbacteria bacterium RIFCSPLOWO2_02_FULL_38_8</name>
    <dbReference type="NCBI Taxonomy" id="1802164"/>
    <lineage>
        <taxon>Bacteria</taxon>
        <taxon>Candidatus Spechtiibacteriota</taxon>
    </lineage>
</organism>
<sequence length="414" mass="47049">MHLVIDFHIHSKYSRATSKALDLRALDEAARIKGVDILGTGDFTHPLWFAELEKNLEEAEPGLYKVKKSKTNTRFILTCEISSIYSKGNKVRKVHTLLFAPSLKVVSEINKKLNKVGNLKSDGRPILGLDVKELAKIVLDVSGDSLVVPAHAWTPWFSVFGSKSGFDSLEECFEELTPYIYAVETGLSSDPSMNWRISALDDITLISNSDCHSAGKILREANIMDCKLDYYDIMEVIKTKDKKRFLYTIEFFPEEGKYHYNGHRICKYCVNPNENKSEECPQCGRKLTVGVLSRVEDLADRPAGFRPKNAIDYKNVIPLSELIAEAVETGPLTKTVQKEYNKLINAFDTEFNILLNIKKEDLWKVEDPVTAEAIIRMREGRVKISPGYDGEYGSVRIFKKDEREKIQDKQKKLL</sequence>
<name>A0A1G2HJH7_9BACT</name>
<keyword evidence="1" id="KW-0067">ATP-binding</keyword>
<dbReference type="PANTHER" id="PTHR40084:SF1">
    <property type="entry name" value="PHOSPHOTRANSFERASE"/>
    <property type="match status" value="1"/>
</dbReference>
<keyword evidence="1" id="KW-0347">Helicase</keyword>
<dbReference type="Proteomes" id="UP000178509">
    <property type="component" value="Unassembled WGS sequence"/>
</dbReference>
<gene>
    <name evidence="1" type="ORF">A3H51_01125</name>
</gene>
<dbReference type="STRING" id="1802164.A3H51_01125"/>
<evidence type="ECO:0000313" key="1">
    <source>
        <dbReference type="EMBL" id="OGZ62371.1"/>
    </source>
</evidence>
<dbReference type="CDD" id="cd19067">
    <property type="entry name" value="PfuEndoQ-like"/>
    <property type="match status" value="1"/>
</dbReference>
<dbReference type="PANTHER" id="PTHR40084">
    <property type="entry name" value="PHOSPHOHYDROLASE, PHP FAMILY"/>
    <property type="match status" value="1"/>
</dbReference>
<dbReference type="GO" id="GO:0004386">
    <property type="term" value="F:helicase activity"/>
    <property type="evidence" value="ECO:0007669"/>
    <property type="project" value="UniProtKB-KW"/>
</dbReference>
<keyword evidence="1" id="KW-0547">Nucleotide-binding</keyword>
<reference evidence="1 2" key="1">
    <citation type="journal article" date="2016" name="Nat. Commun.">
        <title>Thousands of microbial genomes shed light on interconnected biogeochemical processes in an aquifer system.</title>
        <authorList>
            <person name="Anantharaman K."/>
            <person name="Brown C.T."/>
            <person name="Hug L.A."/>
            <person name="Sharon I."/>
            <person name="Castelle C.J."/>
            <person name="Probst A.J."/>
            <person name="Thomas B.C."/>
            <person name="Singh A."/>
            <person name="Wilkins M.J."/>
            <person name="Karaoz U."/>
            <person name="Brodie E.L."/>
            <person name="Williams K.H."/>
            <person name="Hubbard S.S."/>
            <person name="Banfield J.F."/>
        </authorList>
    </citation>
    <scope>NUCLEOTIDE SEQUENCE [LARGE SCALE GENOMIC DNA]</scope>
</reference>
<protein>
    <submittedName>
        <fullName evidence="1">DNA helicase UvrD</fullName>
    </submittedName>
</protein>